<dbReference type="InterPro" id="IPR051412">
    <property type="entry name" value="Formin_Homology_Diaphanous_sf"/>
</dbReference>
<dbReference type="eggNOG" id="COG3209">
    <property type="taxonomic scope" value="Bacteria"/>
</dbReference>
<evidence type="ECO:0000313" key="3">
    <source>
        <dbReference type="EMBL" id="EFG03549.2"/>
    </source>
</evidence>
<name>B5GVR0_STRCL</name>
<feature type="compositionally biased region" description="Polar residues" evidence="1">
    <location>
        <begin position="826"/>
        <end position="837"/>
    </location>
</feature>
<feature type="compositionally biased region" description="Polar residues" evidence="1">
    <location>
        <begin position="914"/>
        <end position="924"/>
    </location>
</feature>
<dbReference type="GO" id="GO:0030041">
    <property type="term" value="P:actin filament polymerization"/>
    <property type="evidence" value="ECO:0007669"/>
    <property type="project" value="TreeGrafter"/>
</dbReference>
<protein>
    <submittedName>
        <fullName evidence="3">Tcp10_C multi-domain protein</fullName>
    </submittedName>
</protein>
<feature type="compositionally biased region" description="Gly residues" evidence="1">
    <location>
        <begin position="983"/>
        <end position="995"/>
    </location>
</feature>
<feature type="compositionally biased region" description="Basic and acidic residues" evidence="1">
    <location>
        <begin position="413"/>
        <end position="433"/>
    </location>
</feature>
<keyword evidence="4" id="KW-1185">Reference proteome</keyword>
<sequence>MTTGAVWEEVSGPMTGLAGPTRMEVGRIGSTVDTPGREGMSWLSATISPPQSLHALGGNTTTQNPAYSSDRAIRFYDDAGDGNDITAYRQVTLSTVWNRESLKDFSDNGLANRFNYGYGEAVEHLVNTGSAKDFSPHRNMGKDMDSVDLKSFVPNAKAFDAVLKFFADKEKVLAEWMKQLGDDDAAWRGTSADAFRELIDGIHTGYKNLVSELSAAPGAPATLMAYVSPAYTPTSAVGRMLIEAANEIHRAADELCTAWRTWRDHPGGGHLQTHHLDYWLDEVSVYLNENNITKTVDRSVSRIAGWGQGFGLETIVRRGKLPGFSVTHPVFGDLRNPEAWQKLGEAAYKSWVAGTGNAAGPIGLTELDKTAGQVAIRLYNSLNALANATPSAYAFTTGFTNLRARFDVREAERKAADAQREAERQKEEMEKKLGGGGQPPPGLGPGGAGSKDGGLGIGGPGAPEPPPGLDLNGPGPGTGVGGPGTGIGGPGTGIGGPGTGVGGPGGLKPPPGLDPNGPGGGDKNVIRNPDGSVSVRNPDGSYTTTRPDGSKVTTPPGVLPPGLGLNPPPPPPGLKPPPGLGLNPPPGTPGNPGNNPPSPPLKTVKGPDGSTTSYNQDGSRTITHKDGATTTVGRDGTVTTTNPGASTTVLNRDGSQSVTYADGSRTTFKPDGSSVTQYKNGTTVSRAPDGTLTTTDPEGNKTVSLPEPGETVRNPDGSTTTYHKGGSTTTVHPDGTRTTVGNDGTVTTIDPDGTKTVARLGQSTSTIEYADGSVAKVEKDGTVVTTYKDGASTRLGPDGTYTTTDAEGKKTTEHLNPLGGKAGAITTHNADGSTSTRYPDGTVDQEFKDGRRKISYADGRVITTDADGRTISVAGGTSAPPPPGLGSSGSGRFSDSDLSGNRWVPKSWQGPSGGQQPPSLNLNSTGNSLVPPPPPGAGGSLAGNGTGAAKATPNQSLGEVGRRPATMSTPGPGMMPPMMPPMGGMGGMGGGGQGGQSDERERQTWISEDEEVWGTDEGGVAGVIGR</sequence>
<dbReference type="PANTHER" id="PTHR45691:SF6">
    <property type="entry name" value="PROTEIN DIAPHANOUS"/>
    <property type="match status" value="1"/>
</dbReference>
<geneLocation type="plasmid" evidence="3 4">
    <name>pSCL4</name>
</geneLocation>
<feature type="compositionally biased region" description="Gly residues" evidence="1">
    <location>
        <begin position="937"/>
        <end position="946"/>
    </location>
</feature>
<gene>
    <name evidence="3" type="ORF">SCLAV_p0054</name>
</gene>
<dbReference type="GO" id="GO:0005884">
    <property type="term" value="C:actin filament"/>
    <property type="evidence" value="ECO:0007669"/>
    <property type="project" value="TreeGrafter"/>
</dbReference>
<evidence type="ECO:0000256" key="1">
    <source>
        <dbReference type="SAM" id="MobiDB-lite"/>
    </source>
</evidence>
<feature type="compositionally biased region" description="Pro residues" evidence="1">
    <location>
        <begin position="566"/>
        <end position="600"/>
    </location>
</feature>
<feature type="compositionally biased region" description="Gly residues" evidence="1">
    <location>
        <begin position="474"/>
        <end position="506"/>
    </location>
</feature>
<dbReference type="InterPro" id="IPR009852">
    <property type="entry name" value="CENPJ_C_dom"/>
</dbReference>
<dbReference type="EMBL" id="CM000914">
    <property type="protein sequence ID" value="EFG03549.2"/>
    <property type="molecule type" value="Genomic_DNA"/>
</dbReference>
<accession>B5GVR0</accession>
<feature type="compositionally biased region" description="Low complexity" evidence="1">
    <location>
        <begin position="717"/>
        <end position="730"/>
    </location>
</feature>
<dbReference type="InterPro" id="IPR047002">
    <property type="entry name" value="Tcp10_C_sf"/>
</dbReference>
<feature type="region of interest" description="Disordered" evidence="1">
    <location>
        <begin position="413"/>
        <end position="743"/>
    </location>
</feature>
<feature type="region of interest" description="Disordered" evidence="1">
    <location>
        <begin position="867"/>
        <end position="1009"/>
    </location>
</feature>
<feature type="compositionally biased region" description="Low complexity" evidence="1">
    <location>
        <begin position="629"/>
        <end position="641"/>
    </location>
</feature>
<dbReference type="GeneID" id="93733312"/>
<dbReference type="eggNOG" id="COG3064">
    <property type="taxonomic scope" value="Bacteria"/>
</dbReference>
<feature type="compositionally biased region" description="Gly residues" evidence="1">
    <location>
        <begin position="444"/>
        <end position="461"/>
    </location>
</feature>
<dbReference type="Proteomes" id="UP000002357">
    <property type="component" value="Plasmid pSCL4"/>
</dbReference>
<dbReference type="Pfam" id="PF07202">
    <property type="entry name" value="Tcp10_C"/>
    <property type="match status" value="1"/>
</dbReference>
<proteinExistence type="predicted"/>
<evidence type="ECO:0000259" key="2">
    <source>
        <dbReference type="Pfam" id="PF07202"/>
    </source>
</evidence>
<dbReference type="AlphaFoldDB" id="B5GVR0"/>
<dbReference type="RefSeq" id="WP_003955935.1">
    <property type="nucleotide sequence ID" value="NZ_CM000914.1"/>
</dbReference>
<feature type="compositionally biased region" description="Polar residues" evidence="1">
    <location>
        <begin position="642"/>
        <end position="703"/>
    </location>
</feature>
<dbReference type="PANTHER" id="PTHR45691">
    <property type="entry name" value="PROTEIN DIAPHANOUS"/>
    <property type="match status" value="1"/>
</dbReference>
<dbReference type="NCBIfam" id="NF038047">
    <property type="entry name" value="not_Tcp10"/>
    <property type="match status" value="1"/>
</dbReference>
<feature type="compositionally biased region" description="Low complexity" evidence="1">
    <location>
        <begin position="890"/>
        <end position="900"/>
    </location>
</feature>
<dbReference type="OrthoDB" id="4338769at2"/>
<organism evidence="3 4">
    <name type="scientific">Streptomyces clavuligerus</name>
    <dbReference type="NCBI Taxonomy" id="1901"/>
    <lineage>
        <taxon>Bacteria</taxon>
        <taxon>Bacillati</taxon>
        <taxon>Actinomycetota</taxon>
        <taxon>Actinomycetes</taxon>
        <taxon>Kitasatosporales</taxon>
        <taxon>Streptomycetaceae</taxon>
        <taxon>Streptomyces</taxon>
    </lineage>
</organism>
<reference evidence="3 4" key="1">
    <citation type="journal article" date="2010" name="Genome Biol. Evol.">
        <title>The sequence of a 1.8-mb bacterial linear plasmid reveals a rich evolutionary reservoir of secondary metabolic pathways.</title>
        <authorList>
            <person name="Medema M.H."/>
            <person name="Trefzer A."/>
            <person name="Kovalchuk A."/>
            <person name="van den Berg M."/>
            <person name="Mueller U."/>
            <person name="Heijne W."/>
            <person name="Wu L."/>
            <person name="Alam M.T."/>
            <person name="Ronning C.M."/>
            <person name="Nierman W.C."/>
            <person name="Bovenberg R.A.L."/>
            <person name="Breitling R."/>
            <person name="Takano E."/>
        </authorList>
    </citation>
    <scope>NUCLEOTIDE SEQUENCE [LARGE SCALE GENOMIC DNA]</scope>
    <source>
        <strain evidence="4">ATCC 27064 / DSM 738 / JCM 4710 / NBRC 13307 / NCIMB 12785 / NRRL 3585 / VKM Ac-602</strain>
        <plasmid evidence="3">pSCL4</plasmid>
    </source>
</reference>
<feature type="region of interest" description="Disordered" evidence="1">
    <location>
        <begin position="798"/>
        <end position="845"/>
    </location>
</feature>
<keyword evidence="3" id="KW-0614">Plasmid</keyword>
<feature type="compositionally biased region" description="Polar residues" evidence="1">
    <location>
        <begin position="540"/>
        <end position="553"/>
    </location>
</feature>
<dbReference type="Gene3D" id="2.60.450.20">
    <property type="match status" value="3"/>
</dbReference>
<feature type="domain" description="Centromere protein J C-terminal" evidence="2">
    <location>
        <begin position="831"/>
        <end position="861"/>
    </location>
</feature>
<evidence type="ECO:0000313" key="4">
    <source>
        <dbReference type="Proteomes" id="UP000002357"/>
    </source>
</evidence>
<feature type="compositionally biased region" description="Polar residues" evidence="1">
    <location>
        <begin position="609"/>
        <end position="621"/>
    </location>
</feature>